<dbReference type="GO" id="GO:0046872">
    <property type="term" value="F:metal ion binding"/>
    <property type="evidence" value="ECO:0007669"/>
    <property type="project" value="UniProtKB-KW"/>
</dbReference>
<dbReference type="RefSeq" id="WP_184077491.1">
    <property type="nucleotide sequence ID" value="NZ_JACHDS010000001.1"/>
</dbReference>
<dbReference type="GO" id="GO:0005737">
    <property type="term" value="C:cytoplasm"/>
    <property type="evidence" value="ECO:0007669"/>
    <property type="project" value="UniProtKB-SubCell"/>
</dbReference>
<comment type="catalytic activity">
    <reaction evidence="1">
        <text>ATP + protein L-histidine = ADP + protein N-phospho-L-histidine.</text>
        <dbReference type="EC" id="2.7.13.3"/>
    </reaction>
</comment>
<evidence type="ECO:0000256" key="7">
    <source>
        <dbReference type="ARBA" id="ARBA00022490"/>
    </source>
</evidence>
<dbReference type="InterPro" id="IPR011712">
    <property type="entry name" value="Sig_transdc_His_kin_sub3_dim/P"/>
</dbReference>
<keyword evidence="16" id="KW-0812">Transmembrane</keyword>
<comment type="subcellular location">
    <subcellularLocation>
        <location evidence="3">Cytoplasm</location>
    </subcellularLocation>
</comment>
<feature type="transmembrane region" description="Helical" evidence="16">
    <location>
        <begin position="155"/>
        <end position="178"/>
    </location>
</feature>
<sequence>MDTAHQAPFATFSAGTATVLAVLRACLHAAFFVLLGIAALRLFTVQEAGHWSWAALFGAAVLAAVYVSGPLVLRRRPAGLLRRLSARSAARVWLALVTALWAVLLLISPDFSWLAFPLFFLHLHLLGRFHAVLAVAVITGAVITAQALHARDISVGMVLGPTLGAVFAVVIALGYAALYAESEQRRRLIEDLRRTRGELAESQHRAGVLAERERLAREIHDTLAQGLSSIVLLLRSAEGTVRTDPDAALDRISEARAAAAENLDEARGFVRGLTAPPALSGGSLAEALRRLCSRVATESGIDCRCRVEGDAVPLPADYEVALLRAAQASLANVAAHSGAGTAVVTLAYLGSEVTLDVFDDGRGFDPAGVERSRPDGTGYGMRGLRDRIAALGGRLQIESAPGEGTAVAVALPLSAENAEGEGEA</sequence>
<evidence type="ECO:0000256" key="6">
    <source>
        <dbReference type="ARBA" id="ARBA00022485"/>
    </source>
</evidence>
<keyword evidence="8" id="KW-0808">Transferase</keyword>
<evidence type="ECO:0000256" key="4">
    <source>
        <dbReference type="ARBA" id="ARBA00012438"/>
    </source>
</evidence>
<evidence type="ECO:0000256" key="1">
    <source>
        <dbReference type="ARBA" id="ARBA00000085"/>
    </source>
</evidence>
<dbReference type="SUPFAM" id="SSF55874">
    <property type="entry name" value="ATPase domain of HSP90 chaperone/DNA topoisomerase II/histidine kinase"/>
    <property type="match status" value="1"/>
</dbReference>
<keyword evidence="7" id="KW-0963">Cytoplasm</keyword>
<dbReference type="GO" id="GO:0000155">
    <property type="term" value="F:phosphorelay sensor kinase activity"/>
    <property type="evidence" value="ECO:0007669"/>
    <property type="project" value="InterPro"/>
</dbReference>
<dbReference type="Gene3D" id="3.30.565.10">
    <property type="entry name" value="Histidine kinase-like ATPase, C-terminal domain"/>
    <property type="match status" value="1"/>
</dbReference>
<dbReference type="GO" id="GO:0046983">
    <property type="term" value="F:protein dimerization activity"/>
    <property type="evidence" value="ECO:0007669"/>
    <property type="project" value="InterPro"/>
</dbReference>
<keyword evidence="13" id="KW-0411">Iron-sulfur</keyword>
<comment type="caution">
    <text evidence="18">The sequence shown here is derived from an EMBL/GenBank/DDBJ whole genome shotgun (WGS) entry which is preliminary data.</text>
</comment>
<evidence type="ECO:0000256" key="16">
    <source>
        <dbReference type="SAM" id="Phobius"/>
    </source>
</evidence>
<feature type="transmembrane region" description="Helical" evidence="16">
    <location>
        <begin position="128"/>
        <end position="148"/>
    </location>
</feature>
<dbReference type="Gene3D" id="1.20.5.1930">
    <property type="match status" value="1"/>
</dbReference>
<evidence type="ECO:0000259" key="17">
    <source>
        <dbReference type="PROSITE" id="PS50109"/>
    </source>
</evidence>
<dbReference type="GO" id="GO:0016020">
    <property type="term" value="C:membrane"/>
    <property type="evidence" value="ECO:0007669"/>
    <property type="project" value="InterPro"/>
</dbReference>
<evidence type="ECO:0000256" key="8">
    <source>
        <dbReference type="ARBA" id="ARBA00022679"/>
    </source>
</evidence>
<dbReference type="InterPro" id="IPR036890">
    <property type="entry name" value="HATPase_C_sf"/>
</dbReference>
<dbReference type="AlphaFoldDB" id="A0A7W9YKR2"/>
<dbReference type="Proteomes" id="UP000546642">
    <property type="component" value="Unassembled WGS sequence"/>
</dbReference>
<dbReference type="EC" id="2.7.13.3" evidence="4"/>
<keyword evidence="12" id="KW-0902">Two-component regulatory system</keyword>
<protein>
    <recommendedName>
        <fullName evidence="5">Oxygen sensor histidine kinase NreB</fullName>
        <ecNumber evidence="4">2.7.13.3</ecNumber>
    </recommendedName>
    <alternativeName>
        <fullName evidence="15">Nitrogen regulation protein B</fullName>
    </alternativeName>
</protein>
<dbReference type="InterPro" id="IPR004358">
    <property type="entry name" value="Sig_transdc_His_kin-like_C"/>
</dbReference>
<organism evidence="18 19">
    <name type="scientific">Nocardiopsis mwathae</name>
    <dbReference type="NCBI Taxonomy" id="1472723"/>
    <lineage>
        <taxon>Bacteria</taxon>
        <taxon>Bacillati</taxon>
        <taxon>Actinomycetota</taxon>
        <taxon>Actinomycetes</taxon>
        <taxon>Streptosporangiales</taxon>
        <taxon>Nocardiopsidaceae</taxon>
        <taxon>Nocardiopsis</taxon>
    </lineage>
</organism>
<evidence type="ECO:0000256" key="9">
    <source>
        <dbReference type="ARBA" id="ARBA00022723"/>
    </source>
</evidence>
<evidence type="ECO:0000256" key="15">
    <source>
        <dbReference type="ARBA" id="ARBA00030800"/>
    </source>
</evidence>
<dbReference type="Pfam" id="PF02518">
    <property type="entry name" value="HATPase_c"/>
    <property type="match status" value="1"/>
</dbReference>
<gene>
    <name evidence="18" type="ORF">HNR23_003902</name>
</gene>
<reference evidence="18 19" key="1">
    <citation type="submission" date="2020-08" db="EMBL/GenBank/DDBJ databases">
        <title>Sequencing the genomes of 1000 actinobacteria strains.</title>
        <authorList>
            <person name="Klenk H.-P."/>
        </authorList>
    </citation>
    <scope>NUCLEOTIDE SEQUENCE [LARGE SCALE GENOMIC DNA]</scope>
    <source>
        <strain evidence="18 19">DSM 46659</strain>
    </source>
</reference>
<evidence type="ECO:0000256" key="3">
    <source>
        <dbReference type="ARBA" id="ARBA00004496"/>
    </source>
</evidence>
<dbReference type="InterPro" id="IPR017205">
    <property type="entry name" value="Sig_transdc_His_kinase_ChrS"/>
</dbReference>
<proteinExistence type="predicted"/>
<dbReference type="PANTHER" id="PTHR24421:SF62">
    <property type="entry name" value="SENSORY TRANSDUCTION HISTIDINE KINASE"/>
    <property type="match status" value="1"/>
</dbReference>
<keyword evidence="11" id="KW-0408">Iron</keyword>
<accession>A0A7W9YKR2</accession>
<evidence type="ECO:0000256" key="14">
    <source>
        <dbReference type="ARBA" id="ARBA00024827"/>
    </source>
</evidence>
<comment type="function">
    <text evidence="14">Member of the two-component regulatory system NreB/NreC involved in the control of dissimilatory nitrate/nitrite reduction in response to oxygen. NreB functions as a direct oxygen sensor histidine kinase which is autophosphorylated, in the absence of oxygen, probably at the conserved histidine residue, and transfers its phosphate group probably to a conserved aspartate residue of NreC. NreB/NreC activates the expression of the nitrate (narGHJI) and nitrite (nir) reductase operons, as well as the putative nitrate transporter gene narT.</text>
</comment>
<name>A0A7W9YKR2_9ACTN</name>
<evidence type="ECO:0000256" key="2">
    <source>
        <dbReference type="ARBA" id="ARBA00001966"/>
    </source>
</evidence>
<evidence type="ECO:0000256" key="13">
    <source>
        <dbReference type="ARBA" id="ARBA00023014"/>
    </source>
</evidence>
<feature type="transmembrane region" description="Helical" evidence="16">
    <location>
        <begin position="93"/>
        <end position="116"/>
    </location>
</feature>
<evidence type="ECO:0000256" key="5">
    <source>
        <dbReference type="ARBA" id="ARBA00017322"/>
    </source>
</evidence>
<keyword evidence="10 18" id="KW-0418">Kinase</keyword>
<dbReference type="CDD" id="cd16917">
    <property type="entry name" value="HATPase_UhpB-NarQ-NarX-like"/>
    <property type="match status" value="1"/>
</dbReference>
<dbReference type="PRINTS" id="PR00344">
    <property type="entry name" value="BCTRLSENSOR"/>
</dbReference>
<dbReference type="InterPro" id="IPR005467">
    <property type="entry name" value="His_kinase_dom"/>
</dbReference>
<evidence type="ECO:0000256" key="12">
    <source>
        <dbReference type="ARBA" id="ARBA00023012"/>
    </source>
</evidence>
<keyword evidence="16" id="KW-1133">Transmembrane helix</keyword>
<dbReference type="EMBL" id="JACHDS010000001">
    <property type="protein sequence ID" value="MBB6173842.1"/>
    <property type="molecule type" value="Genomic_DNA"/>
</dbReference>
<feature type="transmembrane region" description="Helical" evidence="16">
    <location>
        <begin position="12"/>
        <end position="39"/>
    </location>
</feature>
<dbReference type="PIRSF" id="PIRSF037434">
    <property type="entry name" value="STHK_ChrS"/>
    <property type="match status" value="1"/>
</dbReference>
<comment type="cofactor">
    <cofactor evidence="2">
        <name>[4Fe-4S] cluster</name>
        <dbReference type="ChEBI" id="CHEBI:49883"/>
    </cofactor>
</comment>
<feature type="transmembrane region" description="Helical" evidence="16">
    <location>
        <begin position="51"/>
        <end position="73"/>
    </location>
</feature>
<dbReference type="InterPro" id="IPR050482">
    <property type="entry name" value="Sensor_HK_TwoCompSys"/>
</dbReference>
<evidence type="ECO:0000313" key="19">
    <source>
        <dbReference type="Proteomes" id="UP000546642"/>
    </source>
</evidence>
<dbReference type="PROSITE" id="PS50109">
    <property type="entry name" value="HIS_KIN"/>
    <property type="match status" value="1"/>
</dbReference>
<dbReference type="GO" id="GO:0051539">
    <property type="term" value="F:4 iron, 4 sulfur cluster binding"/>
    <property type="evidence" value="ECO:0007669"/>
    <property type="project" value="UniProtKB-KW"/>
</dbReference>
<evidence type="ECO:0000256" key="10">
    <source>
        <dbReference type="ARBA" id="ARBA00022777"/>
    </source>
</evidence>
<keyword evidence="6" id="KW-0004">4Fe-4S</keyword>
<evidence type="ECO:0000256" key="11">
    <source>
        <dbReference type="ARBA" id="ARBA00023004"/>
    </source>
</evidence>
<evidence type="ECO:0000313" key="18">
    <source>
        <dbReference type="EMBL" id="MBB6173842.1"/>
    </source>
</evidence>
<dbReference type="SMART" id="SM00387">
    <property type="entry name" value="HATPase_c"/>
    <property type="match status" value="1"/>
</dbReference>
<dbReference type="Pfam" id="PF07730">
    <property type="entry name" value="HisKA_3"/>
    <property type="match status" value="1"/>
</dbReference>
<feature type="domain" description="Histidine kinase" evidence="17">
    <location>
        <begin position="322"/>
        <end position="415"/>
    </location>
</feature>
<keyword evidence="9" id="KW-0479">Metal-binding</keyword>
<dbReference type="PANTHER" id="PTHR24421">
    <property type="entry name" value="NITRATE/NITRITE SENSOR PROTEIN NARX-RELATED"/>
    <property type="match status" value="1"/>
</dbReference>
<dbReference type="InterPro" id="IPR003594">
    <property type="entry name" value="HATPase_dom"/>
</dbReference>
<keyword evidence="16" id="KW-0472">Membrane</keyword>
<keyword evidence="19" id="KW-1185">Reference proteome</keyword>